<dbReference type="GO" id="GO:0008017">
    <property type="term" value="F:microtubule binding"/>
    <property type="evidence" value="ECO:0007669"/>
    <property type="project" value="InterPro"/>
</dbReference>
<dbReference type="Pfam" id="PF00225">
    <property type="entry name" value="Kinesin"/>
    <property type="match status" value="1"/>
</dbReference>
<accession>A0A1R2C4S8</accession>
<keyword evidence="1" id="KW-0505">Motor protein</keyword>
<sequence length="307" mass="35309">MKAILKQHEEHKRELEQLNDHWENSARYLEYTKQELEERLYHAEESAILIKEELDEISIQKEIEIQRLKDEIKDLRQEISFLSSSQVNNHRVKELEDALNKAMREQMEFKEKLRIAKEQSEGGNGEVTEVTTTVRVIVKVRPFLDSDPAGPQCLMCNDTEVQIESKKVGSAKCFMFEKVIGPDDSIDELFMDLESNIVHAANGGNSCILAYGQTGSGKTYTMNGVISRSLNKLKQRFDCESVMISLQIIEIYNEQVKNLLTNDPLSRDWKDILNLSEIQLGNNWVSKAQDLIKKSCHKRQTKSTDSN</sequence>
<keyword evidence="1" id="KW-0067">ATP-binding</keyword>
<name>A0A1R2C4S8_9CILI</name>
<keyword evidence="5" id="KW-1185">Reference proteome</keyword>
<dbReference type="OrthoDB" id="406852at2759"/>
<dbReference type="GO" id="GO:0007018">
    <property type="term" value="P:microtubule-based movement"/>
    <property type="evidence" value="ECO:0007669"/>
    <property type="project" value="InterPro"/>
</dbReference>
<dbReference type="InterPro" id="IPR027417">
    <property type="entry name" value="P-loop_NTPase"/>
</dbReference>
<dbReference type="AlphaFoldDB" id="A0A1R2C4S8"/>
<dbReference type="SUPFAM" id="SSF52540">
    <property type="entry name" value="P-loop containing nucleoside triphosphate hydrolases"/>
    <property type="match status" value="1"/>
</dbReference>
<dbReference type="InterPro" id="IPR027640">
    <property type="entry name" value="Kinesin-like_fam"/>
</dbReference>
<dbReference type="EMBL" id="MPUH01000283">
    <property type="protein sequence ID" value="OMJ84032.1"/>
    <property type="molecule type" value="Genomic_DNA"/>
</dbReference>
<feature type="binding site" evidence="1">
    <location>
        <begin position="212"/>
        <end position="219"/>
    </location>
    <ligand>
        <name>ATP</name>
        <dbReference type="ChEBI" id="CHEBI:30616"/>
    </ligand>
</feature>
<evidence type="ECO:0000313" key="4">
    <source>
        <dbReference type="EMBL" id="OMJ84032.1"/>
    </source>
</evidence>
<dbReference type="GO" id="GO:0005524">
    <property type="term" value="F:ATP binding"/>
    <property type="evidence" value="ECO:0007669"/>
    <property type="project" value="UniProtKB-UniRule"/>
</dbReference>
<dbReference type="PANTHER" id="PTHR47972">
    <property type="entry name" value="KINESIN-LIKE PROTEIN KLP-3"/>
    <property type="match status" value="1"/>
</dbReference>
<comment type="caution">
    <text evidence="4">The sequence shown here is derived from an EMBL/GenBank/DDBJ whole genome shotgun (WGS) entry which is preliminary data.</text>
</comment>
<evidence type="ECO:0000256" key="1">
    <source>
        <dbReference type="PROSITE-ProRule" id="PRU00283"/>
    </source>
</evidence>
<protein>
    <recommendedName>
        <fullName evidence="3">Kinesin motor domain-containing protein</fullName>
    </recommendedName>
</protein>
<keyword evidence="2" id="KW-0175">Coiled coil</keyword>
<gene>
    <name evidence="4" type="ORF">SteCoe_14959</name>
</gene>
<dbReference type="GO" id="GO:0003777">
    <property type="term" value="F:microtubule motor activity"/>
    <property type="evidence" value="ECO:0007669"/>
    <property type="project" value="InterPro"/>
</dbReference>
<feature type="coiled-coil region" evidence="2">
    <location>
        <begin position="1"/>
        <end position="119"/>
    </location>
</feature>
<dbReference type="InterPro" id="IPR036961">
    <property type="entry name" value="Kinesin_motor_dom_sf"/>
</dbReference>
<dbReference type="PROSITE" id="PS50067">
    <property type="entry name" value="KINESIN_MOTOR_2"/>
    <property type="match status" value="1"/>
</dbReference>
<evidence type="ECO:0000256" key="2">
    <source>
        <dbReference type="SAM" id="Coils"/>
    </source>
</evidence>
<organism evidence="4 5">
    <name type="scientific">Stentor coeruleus</name>
    <dbReference type="NCBI Taxonomy" id="5963"/>
    <lineage>
        <taxon>Eukaryota</taxon>
        <taxon>Sar</taxon>
        <taxon>Alveolata</taxon>
        <taxon>Ciliophora</taxon>
        <taxon>Postciliodesmatophora</taxon>
        <taxon>Heterotrichea</taxon>
        <taxon>Heterotrichida</taxon>
        <taxon>Stentoridae</taxon>
        <taxon>Stentor</taxon>
    </lineage>
</organism>
<feature type="domain" description="Kinesin motor" evidence="3">
    <location>
        <begin position="133"/>
        <end position="307"/>
    </location>
</feature>
<evidence type="ECO:0000259" key="3">
    <source>
        <dbReference type="PROSITE" id="PS50067"/>
    </source>
</evidence>
<dbReference type="PANTHER" id="PTHR47972:SF28">
    <property type="entry name" value="KINESIN-LIKE PROTEIN KLP-3"/>
    <property type="match status" value="1"/>
</dbReference>
<dbReference type="GO" id="GO:0015630">
    <property type="term" value="C:microtubule cytoskeleton"/>
    <property type="evidence" value="ECO:0007669"/>
    <property type="project" value="TreeGrafter"/>
</dbReference>
<dbReference type="Gene3D" id="3.40.850.10">
    <property type="entry name" value="Kinesin motor domain"/>
    <property type="match status" value="1"/>
</dbReference>
<comment type="similarity">
    <text evidence="1">Belongs to the TRAFAC class myosin-kinesin ATPase superfamily. Kinesin family.</text>
</comment>
<reference evidence="4 5" key="1">
    <citation type="submission" date="2016-11" db="EMBL/GenBank/DDBJ databases">
        <title>The macronuclear genome of Stentor coeruleus: a giant cell with tiny introns.</title>
        <authorList>
            <person name="Slabodnick M."/>
            <person name="Ruby J.G."/>
            <person name="Reiff S.B."/>
            <person name="Swart E.C."/>
            <person name="Gosai S."/>
            <person name="Prabakaran S."/>
            <person name="Witkowska E."/>
            <person name="Larue G.E."/>
            <person name="Fisher S."/>
            <person name="Freeman R.M."/>
            <person name="Gunawardena J."/>
            <person name="Chu W."/>
            <person name="Stover N.A."/>
            <person name="Gregory B.D."/>
            <person name="Nowacki M."/>
            <person name="Derisi J."/>
            <person name="Roy S.W."/>
            <person name="Marshall W.F."/>
            <person name="Sood P."/>
        </authorList>
    </citation>
    <scope>NUCLEOTIDE SEQUENCE [LARGE SCALE GENOMIC DNA]</scope>
    <source>
        <strain evidence="4">WM001</strain>
    </source>
</reference>
<dbReference type="SMART" id="SM00129">
    <property type="entry name" value="KISc"/>
    <property type="match status" value="1"/>
</dbReference>
<dbReference type="Proteomes" id="UP000187209">
    <property type="component" value="Unassembled WGS sequence"/>
</dbReference>
<keyword evidence="1" id="KW-0547">Nucleotide-binding</keyword>
<dbReference type="InterPro" id="IPR001752">
    <property type="entry name" value="Kinesin_motor_dom"/>
</dbReference>
<evidence type="ECO:0000313" key="5">
    <source>
        <dbReference type="Proteomes" id="UP000187209"/>
    </source>
</evidence>
<proteinExistence type="inferred from homology"/>